<proteinExistence type="inferred from homology"/>
<evidence type="ECO:0000256" key="1">
    <source>
        <dbReference type="ARBA" id="ARBA00007189"/>
    </source>
</evidence>
<dbReference type="AlphaFoldDB" id="A0A844F3S1"/>
<evidence type="ECO:0000313" key="2">
    <source>
        <dbReference type="EMBL" id="MSS39413.1"/>
    </source>
</evidence>
<dbReference type="Proteomes" id="UP000462363">
    <property type="component" value="Unassembled WGS sequence"/>
</dbReference>
<gene>
    <name evidence="2" type="ORF">FYJ37_03330</name>
</gene>
<reference evidence="2 3" key="1">
    <citation type="submission" date="2019-08" db="EMBL/GenBank/DDBJ databases">
        <title>In-depth cultivation of the pig gut microbiome towards novel bacterial diversity and tailored functional studies.</title>
        <authorList>
            <person name="Wylensek D."/>
            <person name="Hitch T.C.A."/>
            <person name="Clavel T."/>
        </authorList>
    </citation>
    <scope>NUCLEOTIDE SEQUENCE [LARGE SCALE GENOMIC DNA]</scope>
    <source>
        <strain evidence="2 3">BL-389-WT-3D</strain>
    </source>
</reference>
<dbReference type="Pfam" id="PF10087">
    <property type="entry name" value="DUF2325"/>
    <property type="match status" value="1"/>
</dbReference>
<comment type="similarity">
    <text evidence="1">Belongs to the UPF0751 family.</text>
</comment>
<dbReference type="RefSeq" id="WP_154322115.1">
    <property type="nucleotide sequence ID" value="NZ_CAMAAA010000051.1"/>
</dbReference>
<organism evidence="2 3">
    <name type="scientific">Clostridium scindens (strain JCM 10418 / VPI 12708)</name>
    <dbReference type="NCBI Taxonomy" id="29347"/>
    <lineage>
        <taxon>Bacteria</taxon>
        <taxon>Bacillati</taxon>
        <taxon>Bacillota</taxon>
        <taxon>Clostridia</taxon>
        <taxon>Lachnospirales</taxon>
        <taxon>Lachnospiraceae</taxon>
    </lineage>
</organism>
<name>A0A844F3S1_CLOSV</name>
<comment type="caution">
    <text evidence="2">The sequence shown here is derived from an EMBL/GenBank/DDBJ whole genome shotgun (WGS) entry which is preliminary data.</text>
</comment>
<protein>
    <submittedName>
        <fullName evidence="2">DUF2325 domain-containing protein</fullName>
    </submittedName>
</protein>
<accession>A0A844F3S1</accession>
<dbReference type="InterPro" id="IPR016772">
    <property type="entry name" value="UCP020408"/>
</dbReference>
<sequence length="101" mass="11306">MSVVIIGGNECMVRQYKNLCREYRCDAKVYPKQNSSLKGIGNPDLLVLFTGTVSHKMVRNALSETKGQDVKVVRSHTSSMSALKNILEENAKQEEMVCPMK</sequence>
<dbReference type="EMBL" id="VUMB01000005">
    <property type="protein sequence ID" value="MSS39413.1"/>
    <property type="molecule type" value="Genomic_DNA"/>
</dbReference>
<evidence type="ECO:0000313" key="3">
    <source>
        <dbReference type="Proteomes" id="UP000462363"/>
    </source>
</evidence>